<dbReference type="Proteomes" id="UP000694906">
    <property type="component" value="Unplaced"/>
</dbReference>
<dbReference type="RefSeq" id="XP_021106855.1">
    <property type="nucleotide sequence ID" value="XM_021251196.1"/>
</dbReference>
<keyword evidence="8" id="KW-0325">Glycoprotein</keyword>
<dbReference type="PANTHER" id="PTHR23037">
    <property type="entry name" value="CYTOKINE RECEPTOR"/>
    <property type="match status" value="1"/>
</dbReference>
<feature type="domain" description="Fibronectin type-III" evidence="11">
    <location>
        <begin position="459"/>
        <end position="552"/>
    </location>
</feature>
<evidence type="ECO:0000256" key="3">
    <source>
        <dbReference type="ARBA" id="ARBA00022729"/>
    </source>
</evidence>
<sequence>MGRQVAWLCLLLLFLLSWQGGACRSGGCCFQDPSYPDTNPGSTSGPQDLSCYRVFNNAGHYECSWSYNGPQVAVSHFLWCCFGNRSCCYFPAGPATRLQFSDQDGVPVLSNVTLWVESQAANRTEKSPAVTLRLHEWVRYDPPPRAARTSVSRGQLRMEWETPKNSVQLQFRRRKPGGSWELGDCGPQDEPGSGSCRCPLEADAAQEFQFRWRRRPGSGAPRGLWSAWSDPECAPPGSLPQPEATLEVAELGRDGRRRLRVQGQPPQPQLPDGCRGTESGAQVTYFLRLRMRSCPCQAKPTRTLRLEKRKIFLSGGAYDVAVLSRTRLGWGPNQTWLVPAVPAVPAAHTDPGALNVSTGASGFTVRWVAQAPGVTHCVEWQLFGPDAAPNCMVLSSQDPGPAGSGTVVTHSWSPALGVMGQDQCYHVTIFTSVRPEKATAWSTALSTYYFWGNASVAGTPPHVSVRNHSKDSAAVAWAPSPMHGCPGVLATYAVRCVGDGGHEAEWLVAPSETQVTLQGLRPGTTYTVQVRADTAWLRGTWSPPQRFSLAPQVSHVPVLSASLGSFVTILLLGALGYLGLSRAARHLWPPLPTPCASTAVVFPSSQGKQCLWSTPVDFAEEASPPETLVVEMCGVEGEAARPEPPRDSQLAVLEPAGAARAPRAPLLLGDLGWRRPAPGDPWWAWGLGDGAPAS</sequence>
<dbReference type="Pfam" id="PF00041">
    <property type="entry name" value="fn3"/>
    <property type="match status" value="1"/>
</dbReference>
<accession>A0AAX6SGC8</accession>
<dbReference type="GO" id="GO:0009897">
    <property type="term" value="C:external side of plasma membrane"/>
    <property type="evidence" value="ECO:0007669"/>
    <property type="project" value="TreeGrafter"/>
</dbReference>
<evidence type="ECO:0000256" key="9">
    <source>
        <dbReference type="SAM" id="Phobius"/>
    </source>
</evidence>
<evidence type="ECO:0000313" key="13">
    <source>
        <dbReference type="RefSeq" id="XP_021106855.1"/>
    </source>
</evidence>
<evidence type="ECO:0000256" key="10">
    <source>
        <dbReference type="SAM" id="SignalP"/>
    </source>
</evidence>
<proteinExistence type="predicted"/>
<dbReference type="SMART" id="SM00060">
    <property type="entry name" value="FN3"/>
    <property type="match status" value="2"/>
</dbReference>
<comment type="subcellular location">
    <subcellularLocation>
        <location evidence="1">Membrane</location>
        <topology evidence="1">Single-pass type I membrane protein</topology>
    </subcellularLocation>
</comment>
<keyword evidence="3 10" id="KW-0732">Signal</keyword>
<feature type="transmembrane region" description="Helical" evidence="9">
    <location>
        <begin position="558"/>
        <end position="580"/>
    </location>
</feature>
<keyword evidence="2 9" id="KW-0812">Transmembrane</keyword>
<dbReference type="InterPro" id="IPR013783">
    <property type="entry name" value="Ig-like_fold"/>
</dbReference>
<dbReference type="CTD" id="3594"/>
<dbReference type="CDD" id="cd00063">
    <property type="entry name" value="FN3"/>
    <property type="match status" value="1"/>
</dbReference>
<keyword evidence="6" id="KW-1015">Disulfide bond</keyword>
<dbReference type="AlphaFoldDB" id="A0AAX6SGC8"/>
<keyword evidence="7 13" id="KW-0675">Receptor</keyword>
<dbReference type="PROSITE" id="PS50853">
    <property type="entry name" value="FN3"/>
    <property type="match status" value="1"/>
</dbReference>
<evidence type="ECO:0000256" key="4">
    <source>
        <dbReference type="ARBA" id="ARBA00022989"/>
    </source>
</evidence>
<dbReference type="GO" id="GO:0004896">
    <property type="term" value="F:cytokine receptor activity"/>
    <property type="evidence" value="ECO:0007669"/>
    <property type="project" value="TreeGrafter"/>
</dbReference>
<dbReference type="InterPro" id="IPR003961">
    <property type="entry name" value="FN3_dom"/>
</dbReference>
<organism evidence="12 13">
    <name type="scientific">Heterocephalus glaber</name>
    <name type="common">Naked mole rat</name>
    <dbReference type="NCBI Taxonomy" id="10181"/>
    <lineage>
        <taxon>Eukaryota</taxon>
        <taxon>Metazoa</taxon>
        <taxon>Chordata</taxon>
        <taxon>Craniata</taxon>
        <taxon>Vertebrata</taxon>
        <taxon>Euteleostomi</taxon>
        <taxon>Mammalia</taxon>
        <taxon>Eutheria</taxon>
        <taxon>Euarchontoglires</taxon>
        <taxon>Glires</taxon>
        <taxon>Rodentia</taxon>
        <taxon>Hystricomorpha</taxon>
        <taxon>Bathyergidae</taxon>
        <taxon>Heterocephalus</taxon>
    </lineage>
</organism>
<name>A0AAX6SGC8_HETGA</name>
<feature type="chain" id="PRO_5043982771" evidence="10">
    <location>
        <begin position="24"/>
        <end position="694"/>
    </location>
</feature>
<dbReference type="PANTHER" id="PTHR23037:SF28">
    <property type="entry name" value="ERYTHROPOIETIN RECEPTOR"/>
    <property type="match status" value="1"/>
</dbReference>
<evidence type="ECO:0000256" key="8">
    <source>
        <dbReference type="ARBA" id="ARBA00023180"/>
    </source>
</evidence>
<keyword evidence="12" id="KW-1185">Reference proteome</keyword>
<dbReference type="Gene3D" id="2.60.40.10">
    <property type="entry name" value="Immunoglobulins"/>
    <property type="match status" value="2"/>
</dbReference>
<reference evidence="13" key="1">
    <citation type="submission" date="2025-08" db="UniProtKB">
        <authorList>
            <consortium name="RefSeq"/>
        </authorList>
    </citation>
    <scope>IDENTIFICATION</scope>
</reference>
<dbReference type="InterPro" id="IPR036116">
    <property type="entry name" value="FN3_sf"/>
</dbReference>
<evidence type="ECO:0000313" key="12">
    <source>
        <dbReference type="Proteomes" id="UP000694906"/>
    </source>
</evidence>
<protein>
    <submittedName>
        <fullName evidence="13">Interleukin-12 receptor subunit beta-1</fullName>
    </submittedName>
</protein>
<evidence type="ECO:0000256" key="2">
    <source>
        <dbReference type="ARBA" id="ARBA00022692"/>
    </source>
</evidence>
<evidence type="ECO:0000256" key="6">
    <source>
        <dbReference type="ARBA" id="ARBA00023157"/>
    </source>
</evidence>
<feature type="signal peptide" evidence="10">
    <location>
        <begin position="1"/>
        <end position="23"/>
    </location>
</feature>
<evidence type="ECO:0000256" key="1">
    <source>
        <dbReference type="ARBA" id="ARBA00004479"/>
    </source>
</evidence>
<gene>
    <name evidence="13" type="primary">Il12rb1</name>
</gene>
<dbReference type="SUPFAM" id="SSF49265">
    <property type="entry name" value="Fibronectin type III"/>
    <property type="match status" value="1"/>
</dbReference>
<keyword evidence="5 9" id="KW-0472">Membrane</keyword>
<evidence type="ECO:0000256" key="7">
    <source>
        <dbReference type="ARBA" id="ARBA00023170"/>
    </source>
</evidence>
<evidence type="ECO:0000256" key="5">
    <source>
        <dbReference type="ARBA" id="ARBA00023136"/>
    </source>
</evidence>
<dbReference type="GeneID" id="101702338"/>
<evidence type="ECO:0000259" key="11">
    <source>
        <dbReference type="PROSITE" id="PS50853"/>
    </source>
</evidence>
<keyword evidence="4 9" id="KW-1133">Transmembrane helix</keyword>